<dbReference type="EMBL" id="JAACJL010000057">
    <property type="protein sequence ID" value="KAF4611753.1"/>
    <property type="molecule type" value="Genomic_DNA"/>
</dbReference>
<keyword evidence="3" id="KW-1185">Reference proteome</keyword>
<evidence type="ECO:0000313" key="3">
    <source>
        <dbReference type="Proteomes" id="UP000521872"/>
    </source>
</evidence>
<accession>A0A8H4QIW1</accession>
<dbReference type="Proteomes" id="UP000521872">
    <property type="component" value="Unassembled WGS sequence"/>
</dbReference>
<evidence type="ECO:0000256" key="1">
    <source>
        <dbReference type="SAM" id="Phobius"/>
    </source>
</evidence>
<sequence length="84" mass="9376">MSTPPSNPRNRSIFQSWMVLPARTRLYLSLAICMVGATGLMVNDYLEKTVMPQMEKEKLEKAQAIANFTKPAADFPPETTSKNA</sequence>
<keyword evidence="1" id="KW-0812">Transmembrane</keyword>
<gene>
    <name evidence="2" type="ORF">D9613_004244</name>
</gene>
<evidence type="ECO:0000313" key="2">
    <source>
        <dbReference type="EMBL" id="KAF4611753.1"/>
    </source>
</evidence>
<reference evidence="2 3" key="1">
    <citation type="submission" date="2019-12" db="EMBL/GenBank/DDBJ databases">
        <authorList>
            <person name="Floudas D."/>
            <person name="Bentzer J."/>
            <person name="Ahren D."/>
            <person name="Johansson T."/>
            <person name="Persson P."/>
            <person name="Tunlid A."/>
        </authorList>
    </citation>
    <scope>NUCLEOTIDE SEQUENCE [LARGE SCALE GENOMIC DNA]</scope>
    <source>
        <strain evidence="2 3">CBS 102.39</strain>
    </source>
</reference>
<keyword evidence="1" id="KW-0472">Membrane</keyword>
<protein>
    <submittedName>
        <fullName evidence="2">Uncharacterized protein</fullName>
    </submittedName>
</protein>
<comment type="caution">
    <text evidence="2">The sequence shown here is derived from an EMBL/GenBank/DDBJ whole genome shotgun (WGS) entry which is preliminary data.</text>
</comment>
<name>A0A8H4QIW1_9AGAR</name>
<keyword evidence="1" id="KW-1133">Transmembrane helix</keyword>
<organism evidence="2 3">
    <name type="scientific">Agrocybe pediades</name>
    <dbReference type="NCBI Taxonomy" id="84607"/>
    <lineage>
        <taxon>Eukaryota</taxon>
        <taxon>Fungi</taxon>
        <taxon>Dikarya</taxon>
        <taxon>Basidiomycota</taxon>
        <taxon>Agaricomycotina</taxon>
        <taxon>Agaricomycetes</taxon>
        <taxon>Agaricomycetidae</taxon>
        <taxon>Agaricales</taxon>
        <taxon>Agaricineae</taxon>
        <taxon>Strophariaceae</taxon>
        <taxon>Agrocybe</taxon>
    </lineage>
</organism>
<proteinExistence type="predicted"/>
<dbReference type="AlphaFoldDB" id="A0A8H4QIW1"/>
<feature type="transmembrane region" description="Helical" evidence="1">
    <location>
        <begin position="26"/>
        <end position="46"/>
    </location>
</feature>